<keyword evidence="4" id="KW-0808">Transferase</keyword>
<evidence type="ECO:0000256" key="1">
    <source>
        <dbReference type="ARBA" id="ARBA00022527"/>
    </source>
</evidence>
<keyword evidence="1" id="KW-0723">Serine/threonine-protein kinase</keyword>
<dbReference type="PANTHER" id="PTHR35526">
    <property type="entry name" value="ANTI-SIGMA-F FACTOR RSBW-RELATED"/>
    <property type="match status" value="1"/>
</dbReference>
<accession>A0A7H1Q629</accession>
<dbReference type="EMBL" id="CP051006">
    <property type="protein sequence ID" value="QNT95759.1"/>
    <property type="molecule type" value="Genomic_DNA"/>
</dbReference>
<dbReference type="InterPro" id="IPR003594">
    <property type="entry name" value="HATPase_dom"/>
</dbReference>
<keyword evidence="4" id="KW-0418">Kinase</keyword>
<gene>
    <name evidence="4" type="ORF">HEP81_05507</name>
</gene>
<sequence length="157" mass="17103">MRDVELHMPATPKAVPELRHRLYGYDYDVRLCATELLTNVIEHVGDGTPVRVRLVAPDGPGRTRVEVTDPDPRRMPALLSAAETAECGRGLVLVAALAERWGVERGPGGKTVWCEVVRGRGAADFGEVVPRAHRHQDVEPDGEPGGLQRVEVDSVAE</sequence>
<feature type="domain" description="Histidine kinase/HSP90-like ATPase" evidence="3">
    <location>
        <begin position="27"/>
        <end position="113"/>
    </location>
</feature>
<dbReference type="RefSeq" id="WP_063755234.1">
    <property type="nucleotide sequence ID" value="NZ_CP051006.1"/>
</dbReference>
<evidence type="ECO:0000259" key="3">
    <source>
        <dbReference type="Pfam" id="PF13581"/>
    </source>
</evidence>
<dbReference type="Proteomes" id="UP000516422">
    <property type="component" value="Chromosome"/>
</dbReference>
<name>A0A7H1Q629_9ACTN</name>
<dbReference type="GO" id="GO:0004674">
    <property type="term" value="F:protein serine/threonine kinase activity"/>
    <property type="evidence" value="ECO:0007669"/>
    <property type="project" value="UniProtKB-KW"/>
</dbReference>
<dbReference type="PANTHER" id="PTHR35526:SF3">
    <property type="entry name" value="ANTI-SIGMA-F FACTOR RSBW"/>
    <property type="match status" value="1"/>
</dbReference>
<feature type="region of interest" description="Disordered" evidence="2">
    <location>
        <begin position="133"/>
        <end position="157"/>
    </location>
</feature>
<protein>
    <submittedName>
        <fullName evidence="4">Histidine kinase-like ATPase domain protein</fullName>
    </submittedName>
</protein>
<evidence type="ECO:0000256" key="2">
    <source>
        <dbReference type="SAM" id="MobiDB-lite"/>
    </source>
</evidence>
<dbReference type="InterPro" id="IPR036890">
    <property type="entry name" value="HATPase_C_sf"/>
</dbReference>
<evidence type="ECO:0000313" key="5">
    <source>
        <dbReference type="Proteomes" id="UP000516422"/>
    </source>
</evidence>
<dbReference type="CDD" id="cd16936">
    <property type="entry name" value="HATPase_RsbW-like"/>
    <property type="match status" value="1"/>
</dbReference>
<proteinExistence type="predicted"/>
<dbReference type="Pfam" id="PF13581">
    <property type="entry name" value="HATPase_c_2"/>
    <property type="match status" value="1"/>
</dbReference>
<organism evidence="4 5">
    <name type="scientific">Streptomyces griseofuscus</name>
    <dbReference type="NCBI Taxonomy" id="146922"/>
    <lineage>
        <taxon>Bacteria</taxon>
        <taxon>Bacillati</taxon>
        <taxon>Actinomycetota</taxon>
        <taxon>Actinomycetes</taxon>
        <taxon>Kitasatosporales</taxon>
        <taxon>Streptomycetaceae</taxon>
        <taxon>Streptomyces</taxon>
    </lineage>
</organism>
<dbReference type="AlphaFoldDB" id="A0A7H1Q629"/>
<dbReference type="KEGG" id="sgf:HEP81_05507"/>
<reference evidence="4 5" key="1">
    <citation type="submission" date="2020-04" db="EMBL/GenBank/DDBJ databases">
        <title>Characterization and engineering of Streptomyces griseofuscus DSM40191 as a potential heterologous host for expression of BGCs.</title>
        <authorList>
            <person name="Gren T."/>
            <person name="Whitford C.M."/>
            <person name="Mohite O.S."/>
            <person name="Joergensen T.S."/>
            <person name="Nielsen J.B."/>
            <person name="Lee S.Y."/>
            <person name="Weber T."/>
        </authorList>
    </citation>
    <scope>NUCLEOTIDE SEQUENCE [LARGE SCALE GENOMIC DNA]</scope>
    <source>
        <strain evidence="4 5">DSM 40191</strain>
    </source>
</reference>
<dbReference type="GeneID" id="91465053"/>
<dbReference type="InterPro" id="IPR050267">
    <property type="entry name" value="Anti-sigma-factor_SerPK"/>
</dbReference>
<dbReference type="SUPFAM" id="SSF55874">
    <property type="entry name" value="ATPase domain of HSP90 chaperone/DNA topoisomerase II/histidine kinase"/>
    <property type="match status" value="1"/>
</dbReference>
<evidence type="ECO:0000313" key="4">
    <source>
        <dbReference type="EMBL" id="QNT95759.1"/>
    </source>
</evidence>
<dbReference type="Gene3D" id="3.30.565.10">
    <property type="entry name" value="Histidine kinase-like ATPase, C-terminal domain"/>
    <property type="match status" value="1"/>
</dbReference>